<gene>
    <name evidence="1" type="ORF">PCANC_02637</name>
</gene>
<dbReference type="Proteomes" id="UP000235388">
    <property type="component" value="Unassembled WGS sequence"/>
</dbReference>
<reference evidence="1 2" key="1">
    <citation type="submission" date="2017-11" db="EMBL/GenBank/DDBJ databases">
        <title>De novo assembly and phasing of dikaryotic genomes from two isolates of Puccinia coronata f. sp. avenae, the causal agent of oat crown rust.</title>
        <authorList>
            <person name="Miller M.E."/>
            <person name="Zhang Y."/>
            <person name="Omidvar V."/>
            <person name="Sperschneider J."/>
            <person name="Schwessinger B."/>
            <person name="Raley C."/>
            <person name="Palmer J.M."/>
            <person name="Garnica D."/>
            <person name="Upadhyaya N."/>
            <person name="Rathjen J."/>
            <person name="Taylor J.M."/>
            <person name="Park R.F."/>
            <person name="Dodds P.N."/>
            <person name="Hirsch C.D."/>
            <person name="Kianian S.F."/>
            <person name="Figueroa M."/>
        </authorList>
    </citation>
    <scope>NUCLEOTIDE SEQUENCE [LARGE SCALE GENOMIC DNA]</scope>
    <source>
        <strain evidence="1">12NC29</strain>
    </source>
</reference>
<organism evidence="1 2">
    <name type="scientific">Puccinia coronata f. sp. avenae</name>
    <dbReference type="NCBI Taxonomy" id="200324"/>
    <lineage>
        <taxon>Eukaryota</taxon>
        <taxon>Fungi</taxon>
        <taxon>Dikarya</taxon>
        <taxon>Basidiomycota</taxon>
        <taxon>Pucciniomycotina</taxon>
        <taxon>Pucciniomycetes</taxon>
        <taxon>Pucciniales</taxon>
        <taxon>Pucciniaceae</taxon>
        <taxon>Puccinia</taxon>
    </lineage>
</organism>
<evidence type="ECO:0000313" key="2">
    <source>
        <dbReference type="Proteomes" id="UP000235388"/>
    </source>
</evidence>
<dbReference type="EMBL" id="PGCJ01000010">
    <property type="protein sequence ID" value="PLW57493.1"/>
    <property type="molecule type" value="Genomic_DNA"/>
</dbReference>
<comment type="caution">
    <text evidence="1">The sequence shown here is derived from an EMBL/GenBank/DDBJ whole genome shotgun (WGS) entry which is preliminary data.</text>
</comment>
<name>A0A2N5W5J5_9BASI</name>
<sequence>MVVSATENSNIFSFTRLLESGSELSSESALNEYNIPQLGRFGSFCNPEENGHPALSCENRDYIGGPAAVMNTPNPFLSEHSVTPFTPREKPSHINFGTASSLHDGPIYNGNDIWNEGNGISSSTDDPTVTHSLHSGIVNTEKGQMDSARLGNSINPTTELASSSHAFRMEDFYVDYLAYQSGGSPSLVESTGQVSNQENVCTSGCFPSGFEKLPALIPEWASSHEKEDDTIMHIEKFLRNTH</sequence>
<accession>A0A2N5W5J5</accession>
<keyword evidence="2" id="KW-1185">Reference proteome</keyword>
<protein>
    <submittedName>
        <fullName evidence="1">Uncharacterized protein</fullName>
    </submittedName>
</protein>
<evidence type="ECO:0000313" key="1">
    <source>
        <dbReference type="EMBL" id="PLW57493.1"/>
    </source>
</evidence>
<proteinExistence type="predicted"/>
<dbReference type="AlphaFoldDB" id="A0A2N5W5J5"/>